<dbReference type="Proteomes" id="UP000613974">
    <property type="component" value="Unassembled WGS sequence"/>
</dbReference>
<comment type="caution">
    <text evidence="2">The sequence shown here is derived from an EMBL/GenBank/DDBJ whole genome shotgun (WGS) entry which is preliminary data.</text>
</comment>
<evidence type="ECO:0008006" key="4">
    <source>
        <dbReference type="Google" id="ProtNLM"/>
    </source>
</evidence>
<gene>
    <name evidence="2" type="ORF">Snoj_29740</name>
</gene>
<evidence type="ECO:0000256" key="1">
    <source>
        <dbReference type="SAM" id="MobiDB-lite"/>
    </source>
</evidence>
<organism evidence="2 3">
    <name type="scientific">Streptomyces nojiriensis</name>
    <dbReference type="NCBI Taxonomy" id="66374"/>
    <lineage>
        <taxon>Bacteria</taxon>
        <taxon>Bacillati</taxon>
        <taxon>Actinomycetota</taxon>
        <taxon>Actinomycetes</taxon>
        <taxon>Kitasatosporales</taxon>
        <taxon>Streptomycetaceae</taxon>
        <taxon>Streptomyces</taxon>
    </lineage>
</organism>
<feature type="compositionally biased region" description="Low complexity" evidence="1">
    <location>
        <begin position="378"/>
        <end position="389"/>
    </location>
</feature>
<feature type="compositionally biased region" description="Low complexity" evidence="1">
    <location>
        <begin position="396"/>
        <end position="410"/>
    </location>
</feature>
<feature type="compositionally biased region" description="Basic and acidic residues" evidence="1">
    <location>
        <begin position="486"/>
        <end position="506"/>
    </location>
</feature>
<dbReference type="EMBL" id="BNEC01000005">
    <property type="protein sequence ID" value="GHI69056.1"/>
    <property type="molecule type" value="Genomic_DNA"/>
</dbReference>
<dbReference type="Gene3D" id="1.25.40.10">
    <property type="entry name" value="Tetratricopeptide repeat domain"/>
    <property type="match status" value="1"/>
</dbReference>
<protein>
    <recommendedName>
        <fullName evidence="4">Tetratricopeptide repeat protein</fullName>
    </recommendedName>
</protein>
<evidence type="ECO:0000313" key="3">
    <source>
        <dbReference type="Proteomes" id="UP000613974"/>
    </source>
</evidence>
<reference evidence="3" key="1">
    <citation type="submission" date="2023-07" db="EMBL/GenBank/DDBJ databases">
        <title>Whole genome shotgun sequence of Streptomyces nojiriensis NBRC 13794.</title>
        <authorList>
            <person name="Komaki H."/>
            <person name="Tamura T."/>
        </authorList>
    </citation>
    <scope>NUCLEOTIDE SEQUENCE [LARGE SCALE GENOMIC DNA]</scope>
    <source>
        <strain evidence="3">NBRC 13794</strain>
    </source>
</reference>
<name>A0ABQ3SLN6_9ACTN</name>
<keyword evidence="3" id="KW-1185">Reference proteome</keyword>
<feature type="region of interest" description="Disordered" evidence="1">
    <location>
        <begin position="457"/>
        <end position="506"/>
    </location>
</feature>
<evidence type="ECO:0000313" key="2">
    <source>
        <dbReference type="EMBL" id="GHI69056.1"/>
    </source>
</evidence>
<proteinExistence type="predicted"/>
<dbReference type="RefSeq" id="WP_189743281.1">
    <property type="nucleotide sequence ID" value="NZ_BMRL01000013.1"/>
</dbReference>
<accession>A0ABQ3SLN6</accession>
<feature type="compositionally biased region" description="Basic and acidic residues" evidence="1">
    <location>
        <begin position="457"/>
        <end position="469"/>
    </location>
</feature>
<feature type="region of interest" description="Disordered" evidence="1">
    <location>
        <begin position="362"/>
        <end position="410"/>
    </location>
</feature>
<dbReference type="InterPro" id="IPR011990">
    <property type="entry name" value="TPR-like_helical_dom_sf"/>
</dbReference>
<sequence length="506" mass="55848">MDVADLGYRARTLTGCILPLLVVRLLELGHERKVESQAGRGQWFCALEWARLLGHRGKPEQALEVLAPYIATNWWPTIRARAGLLEDWGRVEEAIAPSRPYAEAGDRLALVCFARLLAPHDRSGEAFILPRAGIQDRFLAECLVDVAEAAPLLEARVEAAVPARNDPDCNSLRMKPSNAVGLPATIRERLGRIEEAIALLHTREATSVNGRDQLTDLLARHDRITELRVYAASEHHGHALQRLAEVPEERGDMEGAIAALPRGATPDGMWHVAVPLSELLVRHGWGDEAIEQTRAHPEGDTWYAARALSDVLAEAGRTEEAAAVLEQHPTFNRSLRAELLIDLGHMGRRLFHRTTVLTARARTHHVSTVRRGPVHSLPSPSSTACCPRSSRPRRSPPAQGSPGRPSSAAWHAPVWASASSWPPAPLPPAPTRSVPAPWQRGGPWAGCRNARFPLGIDERPRRFPVEARKRAPVRPNGASHARHRPRSPEQDSRSIDKPHDRYDNGF</sequence>